<dbReference type="EMBL" id="APAU02000049">
    <property type="protein sequence ID" value="EUB59137.1"/>
    <property type="molecule type" value="Genomic_DNA"/>
</dbReference>
<dbReference type="Proteomes" id="UP000019149">
    <property type="component" value="Unassembled WGS sequence"/>
</dbReference>
<feature type="region of interest" description="Disordered" evidence="1">
    <location>
        <begin position="81"/>
        <end position="123"/>
    </location>
</feature>
<name>W6ULV0_ECHGR</name>
<proteinExistence type="predicted"/>
<dbReference type="OrthoDB" id="10517816at2759"/>
<evidence type="ECO:0000313" key="3">
    <source>
        <dbReference type="EMBL" id="EUB59137.1"/>
    </source>
</evidence>
<dbReference type="Pfam" id="PF19005">
    <property type="entry name" value="DUF5734"/>
    <property type="match status" value="1"/>
</dbReference>
<organism evidence="3 4">
    <name type="scientific">Echinococcus granulosus</name>
    <name type="common">Hydatid tapeworm</name>
    <dbReference type="NCBI Taxonomy" id="6210"/>
    <lineage>
        <taxon>Eukaryota</taxon>
        <taxon>Metazoa</taxon>
        <taxon>Spiralia</taxon>
        <taxon>Lophotrochozoa</taxon>
        <taxon>Platyhelminthes</taxon>
        <taxon>Cestoda</taxon>
        <taxon>Eucestoda</taxon>
        <taxon>Cyclophyllidea</taxon>
        <taxon>Taeniidae</taxon>
        <taxon>Echinococcus</taxon>
        <taxon>Echinococcus granulosus group</taxon>
    </lineage>
</organism>
<sequence length="134" mass="15066">MAVYNLTHLHVDKYKKEGKMNAQMTKALQKAAKGKQSEVKCNMEQDKVVFQGRKEKIPRAKIAKTQRNKDQKIVVIATKAIKEAPKGEESKKPDPAPSAPEPKPAESEKHSKTPSPEKKAPRLIFNTVLESFEM</sequence>
<feature type="domain" description="DUF5734" evidence="2">
    <location>
        <begin position="25"/>
        <end position="82"/>
    </location>
</feature>
<comment type="caution">
    <text evidence="3">The sequence shown here is derived from an EMBL/GenBank/DDBJ whole genome shotgun (WGS) entry which is preliminary data.</text>
</comment>
<dbReference type="CTD" id="36341715"/>
<evidence type="ECO:0000313" key="4">
    <source>
        <dbReference type="Proteomes" id="UP000019149"/>
    </source>
</evidence>
<dbReference type="KEGG" id="egl:EGR_06000"/>
<protein>
    <recommendedName>
        <fullName evidence="2">DUF5734 domain-containing protein</fullName>
    </recommendedName>
</protein>
<feature type="compositionally biased region" description="Basic and acidic residues" evidence="1">
    <location>
        <begin position="81"/>
        <end position="94"/>
    </location>
</feature>
<dbReference type="RefSeq" id="XP_024350333.1">
    <property type="nucleotide sequence ID" value="XM_024495249.1"/>
</dbReference>
<accession>W6ULV0</accession>
<evidence type="ECO:0000256" key="1">
    <source>
        <dbReference type="SAM" id="MobiDB-lite"/>
    </source>
</evidence>
<reference evidence="3 4" key="1">
    <citation type="journal article" date="2013" name="Nat. Genet.">
        <title>The genome of the hydatid tapeworm Echinococcus granulosus.</title>
        <authorList>
            <person name="Zheng H."/>
            <person name="Zhang W."/>
            <person name="Zhang L."/>
            <person name="Zhang Z."/>
            <person name="Li J."/>
            <person name="Lu G."/>
            <person name="Zhu Y."/>
            <person name="Wang Y."/>
            <person name="Huang Y."/>
            <person name="Liu J."/>
            <person name="Kang H."/>
            <person name="Chen J."/>
            <person name="Wang L."/>
            <person name="Chen A."/>
            <person name="Yu S."/>
            <person name="Gao Z."/>
            <person name="Jin L."/>
            <person name="Gu W."/>
            <person name="Wang Z."/>
            <person name="Zhao L."/>
            <person name="Shi B."/>
            <person name="Wen H."/>
            <person name="Lin R."/>
            <person name="Jones M.K."/>
            <person name="Brejova B."/>
            <person name="Vinar T."/>
            <person name="Zhao G."/>
            <person name="McManus D.P."/>
            <person name="Chen Z."/>
            <person name="Zhou Y."/>
            <person name="Wang S."/>
        </authorList>
    </citation>
    <scope>NUCLEOTIDE SEQUENCE [LARGE SCALE GENOMIC DNA]</scope>
</reference>
<dbReference type="AlphaFoldDB" id="W6ULV0"/>
<dbReference type="GeneID" id="36341715"/>
<dbReference type="InterPro" id="IPR043792">
    <property type="entry name" value="DUF5734"/>
</dbReference>
<gene>
    <name evidence="3" type="ORF">EGR_06000</name>
</gene>
<feature type="compositionally biased region" description="Basic and acidic residues" evidence="1">
    <location>
        <begin position="103"/>
        <end position="120"/>
    </location>
</feature>
<evidence type="ECO:0000259" key="2">
    <source>
        <dbReference type="Pfam" id="PF19005"/>
    </source>
</evidence>
<keyword evidence="4" id="KW-1185">Reference proteome</keyword>